<dbReference type="PROSITE" id="PS00194">
    <property type="entry name" value="THIOREDOXIN_1"/>
    <property type="match status" value="1"/>
</dbReference>
<keyword evidence="2" id="KW-0732">Signal</keyword>
<evidence type="ECO:0000259" key="3">
    <source>
        <dbReference type="PROSITE" id="PS51352"/>
    </source>
</evidence>
<dbReference type="InterPro" id="IPR036249">
    <property type="entry name" value="Thioredoxin-like_sf"/>
</dbReference>
<dbReference type="OrthoDB" id="634996at2"/>
<dbReference type="GO" id="GO:0006950">
    <property type="term" value="P:response to stress"/>
    <property type="evidence" value="ECO:0007669"/>
    <property type="project" value="UniProtKB-ARBA"/>
</dbReference>
<sequence length="493" mass="55489">MKKLGFLIVVAALFCTQSSVFAQTGRPAADTLRRYYTRLANSKDQADKDLLASKMYELLKSKNESDWSTARQYFYQLQKTNVSDSIGKAIKIKFPLGAAVRNEEASKIYEAKTTATKEAAYKAWVKKFPPAKFGNDRIMYDYARNNLATAFAEEDNVKKAMLYVNMMESKFWKGEGSMGSIRSFIKNGHYKEAKLLMQEAIDNAYKYKTIWKDSTGAGFAAMGYPSYLSMYANILLESKDYQQALDYQQKAYDVADSTRRIGMNGVFAKIYMALGRDQEAFDKYDELVRHGLATPEVNENLKVLYKKLKGETGFDAYMAEVRKILAANVRKDLAKQIINKPAPAFSLVNFEGKTVSLADLKGKIVIVDFWATWCGPCKASFPAMQTAVSKYKDNPDVAFLFIHTWEREEAAVATENAIKYIKENNYTFNVMMDLKDQASGTNKVVSSFGVSGIPTKFIIDKNGNIRFKFIGFSGGNELAVEEIDAMIEMALKG</sequence>
<feature type="domain" description="Thioredoxin" evidence="3">
    <location>
        <begin position="336"/>
        <end position="492"/>
    </location>
</feature>
<dbReference type="GO" id="GO:0016209">
    <property type="term" value="F:antioxidant activity"/>
    <property type="evidence" value="ECO:0007669"/>
    <property type="project" value="InterPro"/>
</dbReference>
<dbReference type="SUPFAM" id="SSF48452">
    <property type="entry name" value="TPR-like"/>
    <property type="match status" value="1"/>
</dbReference>
<evidence type="ECO:0000256" key="1">
    <source>
        <dbReference type="ARBA" id="ARBA00023284"/>
    </source>
</evidence>
<dbReference type="RefSeq" id="WP_129132234.1">
    <property type="nucleotide sequence ID" value="NZ_SDHW01000006.1"/>
</dbReference>
<dbReference type="InterPro" id="IPR017937">
    <property type="entry name" value="Thioredoxin_CS"/>
</dbReference>
<dbReference type="PANTHER" id="PTHR42852:SF13">
    <property type="entry name" value="PROTEIN DIPZ"/>
    <property type="match status" value="1"/>
</dbReference>
<organism evidence="4 5">
    <name type="scientific">Lacibacter luteus</name>
    <dbReference type="NCBI Taxonomy" id="2508719"/>
    <lineage>
        <taxon>Bacteria</taxon>
        <taxon>Pseudomonadati</taxon>
        <taxon>Bacteroidota</taxon>
        <taxon>Chitinophagia</taxon>
        <taxon>Chitinophagales</taxon>
        <taxon>Chitinophagaceae</taxon>
        <taxon>Lacibacter</taxon>
    </lineage>
</organism>
<accession>A0A4Q1CFH1</accession>
<dbReference type="InterPro" id="IPR000866">
    <property type="entry name" value="AhpC/TSA"/>
</dbReference>
<evidence type="ECO:0000313" key="4">
    <source>
        <dbReference type="EMBL" id="RXK58433.1"/>
    </source>
</evidence>
<dbReference type="InterPro" id="IPR011990">
    <property type="entry name" value="TPR-like_helical_dom_sf"/>
</dbReference>
<dbReference type="GO" id="GO:0016491">
    <property type="term" value="F:oxidoreductase activity"/>
    <property type="evidence" value="ECO:0007669"/>
    <property type="project" value="InterPro"/>
</dbReference>
<dbReference type="InterPro" id="IPR050553">
    <property type="entry name" value="Thioredoxin_ResA/DsbE_sf"/>
</dbReference>
<keyword evidence="1" id="KW-0676">Redox-active center</keyword>
<dbReference type="EMBL" id="SDHW01000006">
    <property type="protein sequence ID" value="RXK58433.1"/>
    <property type="molecule type" value="Genomic_DNA"/>
</dbReference>
<dbReference type="SUPFAM" id="SSF52833">
    <property type="entry name" value="Thioredoxin-like"/>
    <property type="match status" value="1"/>
</dbReference>
<dbReference type="InterPro" id="IPR013766">
    <property type="entry name" value="Thioredoxin_domain"/>
</dbReference>
<reference evidence="4 5" key="1">
    <citation type="submission" date="2019-01" db="EMBL/GenBank/DDBJ databases">
        <title>Lacibacter sp. strain TTM-7.</title>
        <authorList>
            <person name="Chen W.-M."/>
        </authorList>
    </citation>
    <scope>NUCLEOTIDE SEQUENCE [LARGE SCALE GENOMIC DNA]</scope>
    <source>
        <strain evidence="4 5">TTM-7</strain>
    </source>
</reference>
<feature type="signal peptide" evidence="2">
    <location>
        <begin position="1"/>
        <end position="22"/>
    </location>
</feature>
<comment type="caution">
    <text evidence="4">The sequence shown here is derived from an EMBL/GenBank/DDBJ whole genome shotgun (WGS) entry which is preliminary data.</text>
</comment>
<dbReference type="Pfam" id="PF00578">
    <property type="entry name" value="AhpC-TSA"/>
    <property type="match status" value="1"/>
</dbReference>
<evidence type="ECO:0000313" key="5">
    <source>
        <dbReference type="Proteomes" id="UP000290204"/>
    </source>
</evidence>
<protein>
    <submittedName>
        <fullName evidence="4">Redoxin domain-containing protein</fullName>
    </submittedName>
</protein>
<gene>
    <name evidence="4" type="ORF">ESA94_17505</name>
</gene>
<keyword evidence="5" id="KW-1185">Reference proteome</keyword>
<evidence type="ECO:0000256" key="2">
    <source>
        <dbReference type="SAM" id="SignalP"/>
    </source>
</evidence>
<dbReference type="Gene3D" id="3.40.30.10">
    <property type="entry name" value="Glutaredoxin"/>
    <property type="match status" value="1"/>
</dbReference>
<feature type="chain" id="PRO_5020619709" evidence="2">
    <location>
        <begin position="23"/>
        <end position="493"/>
    </location>
</feature>
<dbReference type="Gene3D" id="1.25.40.10">
    <property type="entry name" value="Tetratricopeptide repeat domain"/>
    <property type="match status" value="1"/>
</dbReference>
<dbReference type="PROSITE" id="PS51352">
    <property type="entry name" value="THIOREDOXIN_2"/>
    <property type="match status" value="1"/>
</dbReference>
<dbReference type="PANTHER" id="PTHR42852">
    <property type="entry name" value="THIOL:DISULFIDE INTERCHANGE PROTEIN DSBE"/>
    <property type="match status" value="1"/>
</dbReference>
<dbReference type="Proteomes" id="UP000290204">
    <property type="component" value="Unassembled WGS sequence"/>
</dbReference>
<dbReference type="AlphaFoldDB" id="A0A4Q1CFH1"/>
<name>A0A4Q1CFH1_9BACT</name>
<dbReference type="CDD" id="cd02966">
    <property type="entry name" value="TlpA_like_family"/>
    <property type="match status" value="1"/>
</dbReference>
<proteinExistence type="predicted"/>